<reference evidence="1 2" key="1">
    <citation type="submission" date="2013-08" db="EMBL/GenBank/DDBJ databases">
        <title>Genome sequencing of Lysobacter.</title>
        <authorList>
            <person name="Zhang S."/>
            <person name="Wang G."/>
        </authorList>
    </citation>
    <scope>NUCLEOTIDE SEQUENCE [LARGE SCALE GENOMIC DNA]</scope>
    <source>
        <strain evidence="1 2">GH1-9</strain>
    </source>
</reference>
<dbReference type="RefSeq" id="WP_036139905.1">
    <property type="nucleotide sequence ID" value="NZ_AVPU01000039.1"/>
</dbReference>
<dbReference type="AlphaFoldDB" id="A0A0A0EVI6"/>
<comment type="caution">
    <text evidence="1">The sequence shown here is derived from an EMBL/GenBank/DDBJ whole genome shotgun (WGS) entry which is preliminary data.</text>
</comment>
<proteinExistence type="predicted"/>
<evidence type="ECO:0000313" key="2">
    <source>
        <dbReference type="Proteomes" id="UP000029998"/>
    </source>
</evidence>
<sequence>MSPNATDSMKSNLGEAGGQLRQAAVDAGAALKDAASAAGAELKVGKANVKADLADSALAGIAAAEDAGGAAREQVDALMDKGRDLIDSAAELIRERPLASFGVAFAAGWIIAKLARSGDK</sequence>
<dbReference type="EMBL" id="AVPU01000039">
    <property type="protein sequence ID" value="KGM53172.1"/>
    <property type="molecule type" value="Genomic_DNA"/>
</dbReference>
<gene>
    <name evidence="1" type="ORF">N800_09635</name>
</gene>
<organism evidence="1 2">
    <name type="scientific">Lysobacter daejeonensis GH1-9</name>
    <dbReference type="NCBI Taxonomy" id="1385517"/>
    <lineage>
        <taxon>Bacteria</taxon>
        <taxon>Pseudomonadati</taxon>
        <taxon>Pseudomonadota</taxon>
        <taxon>Gammaproteobacteria</taxon>
        <taxon>Lysobacterales</taxon>
        <taxon>Lysobacteraceae</taxon>
        <taxon>Aerolutibacter</taxon>
    </lineage>
</organism>
<dbReference type="OrthoDB" id="5966597at2"/>
<keyword evidence="2" id="KW-1185">Reference proteome</keyword>
<dbReference type="eggNOG" id="ENOG5032I0T">
    <property type="taxonomic scope" value="Bacteria"/>
</dbReference>
<evidence type="ECO:0008006" key="3">
    <source>
        <dbReference type="Google" id="ProtNLM"/>
    </source>
</evidence>
<dbReference type="STRING" id="1385517.N800_09635"/>
<dbReference type="Proteomes" id="UP000029998">
    <property type="component" value="Unassembled WGS sequence"/>
</dbReference>
<evidence type="ECO:0000313" key="1">
    <source>
        <dbReference type="EMBL" id="KGM53172.1"/>
    </source>
</evidence>
<protein>
    <recommendedName>
        <fullName evidence="3">DUF883 domain-containing protein</fullName>
    </recommendedName>
</protein>
<accession>A0A0A0EVI6</accession>
<name>A0A0A0EVI6_9GAMM</name>